<dbReference type="PROSITE" id="PS50256">
    <property type="entry name" value="PIR_REPEAT_2"/>
    <property type="match status" value="1"/>
</dbReference>
<dbReference type="GO" id="GO:0009277">
    <property type="term" value="C:fungal-type cell wall"/>
    <property type="evidence" value="ECO:0007669"/>
    <property type="project" value="TreeGrafter"/>
</dbReference>
<feature type="chain" id="PRO_5002244035" description="Cell wall mannoprotein PIR1-like C-terminal domain-containing protein" evidence="8">
    <location>
        <begin position="23"/>
        <end position="381"/>
    </location>
</feature>
<organism evidence="10 11">
    <name type="scientific">Cladophialophora bantiana (strain ATCC 10958 / CBS 173.52 / CDC B-1940 / NIH 8579)</name>
    <name type="common">Xylohypha bantiana</name>
    <dbReference type="NCBI Taxonomy" id="1442370"/>
    <lineage>
        <taxon>Eukaryota</taxon>
        <taxon>Fungi</taxon>
        <taxon>Dikarya</taxon>
        <taxon>Ascomycota</taxon>
        <taxon>Pezizomycotina</taxon>
        <taxon>Eurotiomycetes</taxon>
        <taxon>Chaetothyriomycetidae</taxon>
        <taxon>Chaetothyriales</taxon>
        <taxon>Herpotrichiellaceae</taxon>
        <taxon>Cladophialophora</taxon>
    </lineage>
</organism>
<gene>
    <name evidence="10" type="ORF">Z519_05450</name>
</gene>
<protein>
    <recommendedName>
        <fullName evidence="9">Cell wall mannoprotein PIR1-like C-terminal domain-containing protein</fullName>
    </recommendedName>
</protein>
<feature type="signal peptide" evidence="8">
    <location>
        <begin position="1"/>
        <end position="22"/>
    </location>
</feature>
<name>A0A0D2IBD2_CLAB1</name>
<evidence type="ECO:0000256" key="4">
    <source>
        <dbReference type="ARBA" id="ARBA00022729"/>
    </source>
</evidence>
<feature type="compositionally biased region" description="Low complexity" evidence="7">
    <location>
        <begin position="196"/>
        <end position="209"/>
    </location>
</feature>
<evidence type="ECO:0000256" key="1">
    <source>
        <dbReference type="ARBA" id="ARBA00004191"/>
    </source>
</evidence>
<dbReference type="Proteomes" id="UP000053789">
    <property type="component" value="Unassembled WGS sequence"/>
</dbReference>
<dbReference type="InterPro" id="IPR054508">
    <property type="entry name" value="PIR1-like_C"/>
</dbReference>
<evidence type="ECO:0000256" key="2">
    <source>
        <dbReference type="ARBA" id="ARBA00022512"/>
    </source>
</evidence>
<evidence type="ECO:0000256" key="5">
    <source>
        <dbReference type="ARBA" id="ARBA00022737"/>
    </source>
</evidence>
<feature type="domain" description="Cell wall mannoprotein PIR1-like C-terminal" evidence="9">
    <location>
        <begin position="274"/>
        <end position="311"/>
    </location>
</feature>
<comment type="subcellular location">
    <subcellularLocation>
        <location evidence="1">Secreted</location>
        <location evidence="1">Cell wall</location>
    </subcellularLocation>
</comment>
<dbReference type="EMBL" id="KN846986">
    <property type="protein sequence ID" value="KIW94134.1"/>
    <property type="molecule type" value="Genomic_DNA"/>
</dbReference>
<dbReference type="InterPro" id="IPR051153">
    <property type="entry name" value="Yeast_CWMannoprotein_PIR"/>
</dbReference>
<evidence type="ECO:0000313" key="10">
    <source>
        <dbReference type="EMBL" id="KIW94134.1"/>
    </source>
</evidence>
<dbReference type="Pfam" id="PF00399">
    <property type="entry name" value="PIR"/>
    <property type="match status" value="1"/>
</dbReference>
<proteinExistence type="inferred from homology"/>
<dbReference type="RefSeq" id="XP_016620803.1">
    <property type="nucleotide sequence ID" value="XM_016763190.1"/>
</dbReference>
<keyword evidence="5" id="KW-0677">Repeat</keyword>
<keyword evidence="2" id="KW-0134">Cell wall</keyword>
<feature type="domain" description="Cell wall mannoprotein PIR1-like C-terminal" evidence="9">
    <location>
        <begin position="334"/>
        <end position="367"/>
    </location>
</feature>
<dbReference type="GO" id="GO:0005199">
    <property type="term" value="F:structural constituent of cell wall"/>
    <property type="evidence" value="ECO:0007669"/>
    <property type="project" value="InterPro"/>
</dbReference>
<dbReference type="PANTHER" id="PTHR47254">
    <property type="entry name" value="CELL WALL MANNOPROTEIN CIS3-RELATED"/>
    <property type="match status" value="1"/>
</dbReference>
<dbReference type="PANTHER" id="PTHR47254:SF1">
    <property type="entry name" value="CELL WALL MANNOPROTEIN CIS3-RELATED"/>
    <property type="match status" value="1"/>
</dbReference>
<dbReference type="Pfam" id="PF22799">
    <property type="entry name" value="PIR1-like_C"/>
    <property type="match status" value="2"/>
</dbReference>
<evidence type="ECO:0000256" key="3">
    <source>
        <dbReference type="ARBA" id="ARBA00022525"/>
    </source>
</evidence>
<keyword evidence="3" id="KW-0964">Secreted</keyword>
<comment type="similarity">
    <text evidence="6">Belongs to the PIR protein family.</text>
</comment>
<dbReference type="HOGENOM" id="CLU_039662_1_0_1"/>
<dbReference type="GO" id="GO:0031505">
    <property type="term" value="P:fungal-type cell wall organization"/>
    <property type="evidence" value="ECO:0007669"/>
    <property type="project" value="UniProtKB-ARBA"/>
</dbReference>
<evidence type="ECO:0000259" key="9">
    <source>
        <dbReference type="Pfam" id="PF22799"/>
    </source>
</evidence>
<evidence type="ECO:0000256" key="8">
    <source>
        <dbReference type="SAM" id="SignalP"/>
    </source>
</evidence>
<dbReference type="GeneID" id="27698378"/>
<sequence>MSQKRMIHTFYFFFLFHTWVHPSPIAQPQAVTAVVTPQQPPPLGCIGTFPGIFGIALINISLPSSSSESSSAAAGKLRARQQPPAPILTMGSIFQIGDGQVQGGMHTATITIVTPVAPVSQISDGQIQGPVVTDVPVVAMMEPQATASSLAPSSNVAVPVPFPLQVVNPSVVPSKPPTVLGQACSISTHRVPTPSPRASSPSPSSGLELSILPTQASSSNPASLNGGSTISAAASSSSSSFTSSLSGPIQSQTLSMVSCLTSSTLRLTLTNNSLYDAFNRTGYIASNYQFQFDGPPQSGAIYTSGWSICPVTNTISSSGAEGGGNIDNGGDGMRTLALGGTTTFWQCLSGDFYNLYIDNWAAQCSPVELRIVRLVECSGQT</sequence>
<reference evidence="10" key="1">
    <citation type="submission" date="2015-01" db="EMBL/GenBank/DDBJ databases">
        <title>The Genome Sequence of Cladophialophora bantiana CBS 173.52.</title>
        <authorList>
            <consortium name="The Broad Institute Genomics Platform"/>
            <person name="Cuomo C."/>
            <person name="de Hoog S."/>
            <person name="Gorbushina A."/>
            <person name="Stielow B."/>
            <person name="Teixiera M."/>
            <person name="Abouelleil A."/>
            <person name="Chapman S.B."/>
            <person name="Priest M."/>
            <person name="Young S.K."/>
            <person name="Wortman J."/>
            <person name="Nusbaum C."/>
            <person name="Birren B."/>
        </authorList>
    </citation>
    <scope>NUCLEOTIDE SEQUENCE [LARGE SCALE GENOMIC DNA]</scope>
    <source>
        <strain evidence="10">CBS 173.52</strain>
    </source>
</reference>
<dbReference type="AlphaFoldDB" id="A0A0D2IBD2"/>
<accession>A0A0D2IBD2</accession>
<dbReference type="InterPro" id="IPR000420">
    <property type="entry name" value="Yeast_PIR_rpt"/>
</dbReference>
<keyword evidence="4 8" id="KW-0732">Signal</keyword>
<feature type="region of interest" description="Disordered" evidence="7">
    <location>
        <begin position="187"/>
        <end position="209"/>
    </location>
</feature>
<evidence type="ECO:0000256" key="7">
    <source>
        <dbReference type="SAM" id="MobiDB-lite"/>
    </source>
</evidence>
<evidence type="ECO:0000313" key="11">
    <source>
        <dbReference type="Proteomes" id="UP000053789"/>
    </source>
</evidence>
<evidence type="ECO:0000256" key="6">
    <source>
        <dbReference type="ARBA" id="ARBA00038219"/>
    </source>
</evidence>
<dbReference type="VEuPathDB" id="FungiDB:Z519_05450"/>
<keyword evidence="11" id="KW-1185">Reference proteome</keyword>
<dbReference type="OrthoDB" id="5415592at2759"/>